<dbReference type="AlphaFoldDB" id="A0A382JAQ0"/>
<reference evidence="1" key="1">
    <citation type="submission" date="2018-05" db="EMBL/GenBank/DDBJ databases">
        <authorList>
            <person name="Lanie J.A."/>
            <person name="Ng W.-L."/>
            <person name="Kazmierczak K.M."/>
            <person name="Andrzejewski T.M."/>
            <person name="Davidsen T.M."/>
            <person name="Wayne K.J."/>
            <person name="Tettelin H."/>
            <person name="Glass J.I."/>
            <person name="Rusch D."/>
            <person name="Podicherti R."/>
            <person name="Tsui H.-C.T."/>
            <person name="Winkler M.E."/>
        </authorList>
    </citation>
    <scope>NUCLEOTIDE SEQUENCE</scope>
</reference>
<accession>A0A382JAQ0</accession>
<gene>
    <name evidence="1" type="ORF">METZ01_LOCUS261519</name>
</gene>
<dbReference type="EMBL" id="UINC01072777">
    <property type="protein sequence ID" value="SVC08665.1"/>
    <property type="molecule type" value="Genomic_DNA"/>
</dbReference>
<evidence type="ECO:0000313" key="1">
    <source>
        <dbReference type="EMBL" id="SVC08665.1"/>
    </source>
</evidence>
<protein>
    <submittedName>
        <fullName evidence="1">Uncharacterized protein</fullName>
    </submittedName>
</protein>
<organism evidence="1">
    <name type="scientific">marine metagenome</name>
    <dbReference type="NCBI Taxonomy" id="408172"/>
    <lineage>
        <taxon>unclassified sequences</taxon>
        <taxon>metagenomes</taxon>
        <taxon>ecological metagenomes</taxon>
    </lineage>
</organism>
<proteinExistence type="predicted"/>
<name>A0A382JAQ0_9ZZZZ</name>
<sequence>MSWVLDTRVAPHVTQKWAASYLRSIKGLLLHLSERVEKEGELLFNDNQVVRELLKRQLERIADFDDEVWMDLSSEIEEALQKQWRKPEVYLTVGSLEEENLCYRRIVDSLVKAVHENGSLLSDEVTNQMHEETIAYLKEKIEKEKDLYDSAFSGRPY</sequence>